<dbReference type="SUPFAM" id="SSF52540">
    <property type="entry name" value="P-loop containing nucleoside triphosphate hydrolases"/>
    <property type="match status" value="1"/>
</dbReference>
<dbReference type="Pfam" id="PF00664">
    <property type="entry name" value="ABC_membrane"/>
    <property type="match status" value="1"/>
</dbReference>
<dbReference type="Gene3D" id="3.40.50.300">
    <property type="entry name" value="P-loop containing nucleotide triphosphate hydrolases"/>
    <property type="match status" value="1"/>
</dbReference>
<feature type="transmembrane region" description="Helical" evidence="8">
    <location>
        <begin position="53"/>
        <end position="70"/>
    </location>
</feature>
<evidence type="ECO:0000256" key="5">
    <source>
        <dbReference type="ARBA" id="ARBA00022989"/>
    </source>
</evidence>
<keyword evidence="5 8" id="KW-1133">Transmembrane helix</keyword>
<dbReference type="PROSITE" id="PS00211">
    <property type="entry name" value="ABC_TRANSPORTER_1"/>
    <property type="match status" value="1"/>
</dbReference>
<dbReference type="InterPro" id="IPR003593">
    <property type="entry name" value="AAA+_ATPase"/>
</dbReference>
<dbReference type="Pfam" id="PF00005">
    <property type="entry name" value="ABC_tran"/>
    <property type="match status" value="1"/>
</dbReference>
<name>A0ABV8J9R9_9ACTN</name>
<organism evidence="11 12">
    <name type="scientific">Actinoplanes subglobosus</name>
    <dbReference type="NCBI Taxonomy" id="1547892"/>
    <lineage>
        <taxon>Bacteria</taxon>
        <taxon>Bacillati</taxon>
        <taxon>Actinomycetota</taxon>
        <taxon>Actinomycetes</taxon>
        <taxon>Micromonosporales</taxon>
        <taxon>Micromonosporaceae</taxon>
        <taxon>Actinoplanes</taxon>
    </lineage>
</organism>
<reference evidence="12" key="1">
    <citation type="journal article" date="2019" name="Int. J. Syst. Evol. Microbiol.">
        <title>The Global Catalogue of Microorganisms (GCM) 10K type strain sequencing project: providing services to taxonomists for standard genome sequencing and annotation.</title>
        <authorList>
            <consortium name="The Broad Institute Genomics Platform"/>
            <consortium name="The Broad Institute Genome Sequencing Center for Infectious Disease"/>
            <person name="Wu L."/>
            <person name="Ma J."/>
        </authorList>
    </citation>
    <scope>NUCLEOTIDE SEQUENCE [LARGE SCALE GENOMIC DNA]</scope>
    <source>
        <strain evidence="12">TBRC 5832</strain>
    </source>
</reference>
<dbReference type="InterPro" id="IPR011527">
    <property type="entry name" value="ABC1_TM_dom"/>
</dbReference>
<feature type="domain" description="ABC transporter" evidence="9">
    <location>
        <begin position="358"/>
        <end position="591"/>
    </location>
</feature>
<accession>A0ABV8J9R9</accession>
<feature type="transmembrane region" description="Helical" evidence="8">
    <location>
        <begin position="21"/>
        <end position="47"/>
    </location>
</feature>
<feature type="transmembrane region" description="Helical" evidence="8">
    <location>
        <begin position="235"/>
        <end position="262"/>
    </location>
</feature>
<comment type="caution">
    <text evidence="11">The sequence shown here is derived from an EMBL/GenBank/DDBJ whole genome shotgun (WGS) entry which is preliminary data.</text>
</comment>
<evidence type="ECO:0000256" key="6">
    <source>
        <dbReference type="ARBA" id="ARBA00023136"/>
    </source>
</evidence>
<evidence type="ECO:0000256" key="7">
    <source>
        <dbReference type="SAM" id="MobiDB-lite"/>
    </source>
</evidence>
<feature type="compositionally biased region" description="Basic and acidic residues" evidence="7">
    <location>
        <begin position="617"/>
        <end position="626"/>
    </location>
</feature>
<dbReference type="InterPro" id="IPR027417">
    <property type="entry name" value="P-loop_NTPase"/>
</dbReference>
<keyword evidence="3" id="KW-0547">Nucleotide-binding</keyword>
<feature type="region of interest" description="Disordered" evidence="7">
    <location>
        <begin position="607"/>
        <end position="626"/>
    </location>
</feature>
<evidence type="ECO:0000313" key="11">
    <source>
        <dbReference type="EMBL" id="MFC4072281.1"/>
    </source>
</evidence>
<evidence type="ECO:0000256" key="2">
    <source>
        <dbReference type="ARBA" id="ARBA00022692"/>
    </source>
</evidence>
<keyword evidence="12" id="KW-1185">Reference proteome</keyword>
<evidence type="ECO:0000259" key="10">
    <source>
        <dbReference type="PROSITE" id="PS50929"/>
    </source>
</evidence>
<dbReference type="SUPFAM" id="SSF90123">
    <property type="entry name" value="ABC transporter transmembrane region"/>
    <property type="match status" value="1"/>
</dbReference>
<dbReference type="InterPro" id="IPR036640">
    <property type="entry name" value="ABC1_TM_sf"/>
</dbReference>
<dbReference type="GO" id="GO:0005524">
    <property type="term" value="F:ATP binding"/>
    <property type="evidence" value="ECO:0007669"/>
    <property type="project" value="UniProtKB-KW"/>
</dbReference>
<comment type="subcellular location">
    <subcellularLocation>
        <location evidence="1">Cell membrane</location>
        <topology evidence="1">Multi-pass membrane protein</topology>
    </subcellularLocation>
</comment>
<evidence type="ECO:0000256" key="1">
    <source>
        <dbReference type="ARBA" id="ARBA00004651"/>
    </source>
</evidence>
<dbReference type="PROSITE" id="PS50893">
    <property type="entry name" value="ABC_TRANSPORTER_2"/>
    <property type="match status" value="1"/>
</dbReference>
<evidence type="ECO:0000256" key="8">
    <source>
        <dbReference type="SAM" id="Phobius"/>
    </source>
</evidence>
<keyword evidence="2 8" id="KW-0812">Transmembrane</keyword>
<dbReference type="InterPro" id="IPR039421">
    <property type="entry name" value="Type_1_exporter"/>
</dbReference>
<dbReference type="Proteomes" id="UP001595867">
    <property type="component" value="Unassembled WGS sequence"/>
</dbReference>
<evidence type="ECO:0000256" key="3">
    <source>
        <dbReference type="ARBA" id="ARBA00022741"/>
    </source>
</evidence>
<feature type="domain" description="ABC transmembrane type-1" evidence="10">
    <location>
        <begin position="21"/>
        <end position="327"/>
    </location>
</feature>
<dbReference type="EMBL" id="JBHSBL010000033">
    <property type="protein sequence ID" value="MFC4072281.1"/>
    <property type="molecule type" value="Genomic_DNA"/>
</dbReference>
<protein>
    <submittedName>
        <fullName evidence="11">ABC transporter ATP-binding protein</fullName>
    </submittedName>
</protein>
<dbReference type="InterPro" id="IPR003439">
    <property type="entry name" value="ABC_transporter-like_ATP-bd"/>
</dbReference>
<keyword evidence="6 8" id="KW-0472">Membrane</keyword>
<feature type="transmembrane region" description="Helical" evidence="8">
    <location>
        <begin position="121"/>
        <end position="150"/>
    </location>
</feature>
<feature type="transmembrane region" description="Helical" evidence="8">
    <location>
        <begin position="156"/>
        <end position="175"/>
    </location>
</feature>
<dbReference type="PROSITE" id="PS50929">
    <property type="entry name" value="ABC_TM1F"/>
    <property type="match status" value="1"/>
</dbReference>
<dbReference type="PANTHER" id="PTHR24221">
    <property type="entry name" value="ATP-BINDING CASSETTE SUB-FAMILY B"/>
    <property type="match status" value="1"/>
</dbReference>
<dbReference type="InterPro" id="IPR017871">
    <property type="entry name" value="ABC_transporter-like_CS"/>
</dbReference>
<evidence type="ECO:0000256" key="4">
    <source>
        <dbReference type="ARBA" id="ARBA00022840"/>
    </source>
</evidence>
<gene>
    <name evidence="11" type="ORF">ACFO0C_45760</name>
</gene>
<evidence type="ECO:0000259" key="9">
    <source>
        <dbReference type="PROSITE" id="PS50893"/>
    </source>
</evidence>
<sequence>MIRTLLRVLGSAYAAPMRTTVLLMMVTAVSEGLLYALLVPLLSALLSGSPAEALPWLAGFAAAVVVYGLLRYRSDLAGMRVGTTMLRGMYHRLGRHMARLPIGWFTGARVGEVSAMAGRGLLAAMGVAAHLMAPFVAACVTPMTIVLVIIVYDWRLGLVALLAAPMVMAVHLVTARSAAAADAAHAARADEAAARTIEYLHDQPVLRAAGRDGSAPLDQALRAVERASRRRTLSVLPGSVGLTVTVQIVFTAVLALAAYVAVSGDFGIGLGPLGAIGSGAADGSGGDEAGGFVGAGTVAELLAILILTARAADPLLSLTDIGGKLRAARNELDRLDNLLHTPLLAEPAHPIRPARHDVEFDTVTAVDGRRIVLDSLSLTVPQGQRLAIVGPSGAGKSTLLRLLARFADVDSGAIRIGGVDVRDIATTDLMARIAFVFQDVYLFDGTIEENVRLGRPAATDDELRSAATAARLDEVVDRLPAGWSTIVGEGGALLSGGERQRVSIARALLKDAPIVLLDEVTSALDIDNESAVHDGIERLMADRTVIMVAHREQTVRRADRVVFLANGRVTEHGGRVAEQSGRVTEQGGRVIEHGGRVAEQGGRVAEHGGRLTGQRVLPDDSGPREK</sequence>
<proteinExistence type="predicted"/>
<dbReference type="SMART" id="SM00382">
    <property type="entry name" value="AAA"/>
    <property type="match status" value="1"/>
</dbReference>
<dbReference type="PANTHER" id="PTHR24221:SF654">
    <property type="entry name" value="ATP-BINDING CASSETTE SUB-FAMILY B MEMBER 6"/>
    <property type="match status" value="1"/>
</dbReference>
<dbReference type="RefSeq" id="WP_378073163.1">
    <property type="nucleotide sequence ID" value="NZ_JBHSBL010000033.1"/>
</dbReference>
<evidence type="ECO:0000313" key="12">
    <source>
        <dbReference type="Proteomes" id="UP001595867"/>
    </source>
</evidence>
<dbReference type="Gene3D" id="1.20.1560.10">
    <property type="entry name" value="ABC transporter type 1, transmembrane domain"/>
    <property type="match status" value="1"/>
</dbReference>
<keyword evidence="4 11" id="KW-0067">ATP-binding</keyword>